<dbReference type="InterPro" id="IPR036641">
    <property type="entry name" value="HPT_dom_sf"/>
</dbReference>
<dbReference type="GO" id="GO:0000160">
    <property type="term" value="P:phosphorelay signal transduction system"/>
    <property type="evidence" value="ECO:0007669"/>
    <property type="project" value="UniProtKB-KW"/>
</dbReference>
<protein>
    <submittedName>
        <fullName evidence="5">Putative sensor/response regulator hybrid protein</fullName>
    </submittedName>
</protein>
<evidence type="ECO:0000256" key="2">
    <source>
        <dbReference type="PROSITE-ProRule" id="PRU00110"/>
    </source>
</evidence>
<dbReference type="GO" id="GO:0004672">
    <property type="term" value="F:protein kinase activity"/>
    <property type="evidence" value="ECO:0007669"/>
    <property type="project" value="UniProtKB-ARBA"/>
</dbReference>
<reference evidence="5 6" key="1">
    <citation type="journal article" date="2016" name="BMC Genomics">
        <title>Combined genomic and structural analyses of a cultured magnetotactic bacterium reveals its niche adaptation to a dynamic environment.</title>
        <authorList>
            <person name="Araujo A.C."/>
            <person name="Morillo V."/>
            <person name="Cypriano J."/>
            <person name="Teixeira L.C."/>
            <person name="Leao P."/>
            <person name="Lyra S."/>
            <person name="Almeida L.G."/>
            <person name="Bazylinski D.A."/>
            <person name="Vasconcellos A.T."/>
            <person name="Abreu F."/>
            <person name="Lins U."/>
        </authorList>
    </citation>
    <scope>NUCLEOTIDE SEQUENCE [LARGE SCALE GENOMIC DNA]</scope>
    <source>
        <strain evidence="5 6">IT-1</strain>
    </source>
</reference>
<organism evidence="5 6">
    <name type="scientific">Magnetofaba australis IT-1</name>
    <dbReference type="NCBI Taxonomy" id="1434232"/>
    <lineage>
        <taxon>Bacteria</taxon>
        <taxon>Pseudomonadati</taxon>
        <taxon>Pseudomonadota</taxon>
        <taxon>Magnetococcia</taxon>
        <taxon>Magnetococcales</taxon>
        <taxon>Magnetococcaceae</taxon>
        <taxon>Magnetofaba</taxon>
    </lineage>
</organism>
<dbReference type="STRING" id="1434232.MAIT1_05338"/>
<dbReference type="EMBL" id="LVJN01000020">
    <property type="protein sequence ID" value="OSM01788.1"/>
    <property type="molecule type" value="Genomic_DNA"/>
</dbReference>
<sequence length="182" mass="19921">MREFLHDHIPPAQAIRELLTQPDGSTAAQAMAHRVRGIAGNISAHVLFDDASALEKALISQADDVEEKLSRFENALERTAQEITKLLHLAKEQGSSSERRTAEAEWDADQAAPELQALRELIIGRRFDAEAAFAKLKPNLLGAPLAPEQTAALEIALDRLDYDGALAELDAILQNLDLEGMH</sequence>
<dbReference type="Proteomes" id="UP000194003">
    <property type="component" value="Unassembled WGS sequence"/>
</dbReference>
<evidence type="ECO:0000313" key="6">
    <source>
        <dbReference type="Proteomes" id="UP000194003"/>
    </source>
</evidence>
<evidence type="ECO:0000256" key="1">
    <source>
        <dbReference type="ARBA" id="ARBA00023012"/>
    </source>
</evidence>
<name>A0A1Y2K1B8_9PROT</name>
<dbReference type="AlphaFoldDB" id="A0A1Y2K1B8"/>
<evidence type="ECO:0000313" key="5">
    <source>
        <dbReference type="EMBL" id="OSM01788.1"/>
    </source>
</evidence>
<evidence type="ECO:0000256" key="3">
    <source>
        <dbReference type="SAM" id="Coils"/>
    </source>
</evidence>
<feature type="coiled-coil region" evidence="3">
    <location>
        <begin position="55"/>
        <end position="82"/>
    </location>
</feature>
<keyword evidence="2" id="KW-0597">Phosphoprotein</keyword>
<feature type="modified residue" description="Phosphohistidine" evidence="2">
    <location>
        <position position="33"/>
    </location>
</feature>
<comment type="caution">
    <text evidence="5">The sequence shown here is derived from an EMBL/GenBank/DDBJ whole genome shotgun (WGS) entry which is preliminary data.</text>
</comment>
<keyword evidence="3" id="KW-0175">Coiled coil</keyword>
<dbReference type="InterPro" id="IPR008207">
    <property type="entry name" value="Sig_transdc_His_kin_Hpt_dom"/>
</dbReference>
<keyword evidence="6" id="KW-1185">Reference proteome</keyword>
<dbReference type="PROSITE" id="PS50894">
    <property type="entry name" value="HPT"/>
    <property type="match status" value="1"/>
</dbReference>
<dbReference type="Gene3D" id="1.20.120.160">
    <property type="entry name" value="HPT domain"/>
    <property type="match status" value="1"/>
</dbReference>
<evidence type="ECO:0000259" key="4">
    <source>
        <dbReference type="PROSITE" id="PS50894"/>
    </source>
</evidence>
<accession>A0A1Y2K1B8</accession>
<dbReference type="SUPFAM" id="SSF47226">
    <property type="entry name" value="Histidine-containing phosphotransfer domain, HPT domain"/>
    <property type="match status" value="1"/>
</dbReference>
<proteinExistence type="predicted"/>
<keyword evidence="1" id="KW-0902">Two-component regulatory system</keyword>
<feature type="domain" description="HPt" evidence="4">
    <location>
        <begin position="1"/>
        <end position="86"/>
    </location>
</feature>
<gene>
    <name evidence="5" type="ORF">MAIT1_05338</name>
</gene>